<dbReference type="Proteomes" id="UP001164746">
    <property type="component" value="Chromosome 4"/>
</dbReference>
<evidence type="ECO:0000256" key="10">
    <source>
        <dbReference type="SAM" id="MobiDB-lite"/>
    </source>
</evidence>
<sequence length="640" mass="73064">MHLHIKLKKLQFEAERLATIERDNRILLEKMAHIMRKGGVVNQQYLRNISKYQHTWRQEQFPYKIQVERQTPANKRVSAKVRFKTRCRALEGRSEIRPDCDVARQRSICVHCGQCIMRSERQISRDPTESALTIRNNIREPTMNAGMVKMEGDCLNRDSKITEDSRCVSGGSMEKEELGDGRFDHLVSTNVNLPYLHFALQDAAKQLTAQNIPVQSGFFRRSICKTEPYACSSSQNCLLVPGKRTACSYCRFQRCLEVGMSKGAIKTGRYTHELRSKNIIEVKRLEKQNSGEAFDESTHRNPCLVPVRQATTESHDNDQSLQTVLLEETLTVLVSAQKHLFEYLDDYYREELMLKRQQDVFRKYVEKKCQSPGAAERLPLISVKTESADDGHRRPSSSPGWHGLDNCRPNLPEGGSSSAGRHRSSILNGLLTQRNLAQTLTNGVHELKIGNTRNPHSQNPSDLDFGEFKSDASTGTWHKPSRHNNEHERHVQATAAPVSPARQERTKADVMCQVLKDMEQGVWGADLVELAFKLSRQGLTLQLTKEETAAFRAVCLTFSDRCPTLQARARVDQMHALMWDVLRQAVSRRHGQYNRWFSQAISFLMLLREFGIKFEKVSSEVQLDWSVLAENPLLLSVFLS</sequence>
<keyword evidence="4" id="KW-0862">Zinc</keyword>
<keyword evidence="8" id="KW-0675">Receptor</keyword>
<dbReference type="SUPFAM" id="SSF57716">
    <property type="entry name" value="Glucocorticoid receptor-like (DNA-binding domain)"/>
    <property type="match status" value="1"/>
</dbReference>
<feature type="region of interest" description="Disordered" evidence="10">
    <location>
        <begin position="376"/>
        <end position="422"/>
    </location>
</feature>
<evidence type="ECO:0000256" key="3">
    <source>
        <dbReference type="ARBA" id="ARBA00022771"/>
    </source>
</evidence>
<evidence type="ECO:0000256" key="6">
    <source>
        <dbReference type="ARBA" id="ARBA00023125"/>
    </source>
</evidence>
<dbReference type="PANTHER" id="PTHR24082:SF507">
    <property type="entry name" value="BILE ACID RECEPTOR-RELATED"/>
    <property type="match status" value="1"/>
</dbReference>
<evidence type="ECO:0000256" key="9">
    <source>
        <dbReference type="ARBA" id="ARBA00023242"/>
    </source>
</evidence>
<dbReference type="SUPFAM" id="SSF48508">
    <property type="entry name" value="Nuclear receptor ligand-binding domain"/>
    <property type="match status" value="1"/>
</dbReference>
<gene>
    <name evidence="12" type="ORF">MAR_008708</name>
</gene>
<protein>
    <submittedName>
        <fullName evidence="12">RARB-like protein</fullName>
    </submittedName>
</protein>
<name>A0ABY7DWP6_MYAAR</name>
<evidence type="ECO:0000256" key="2">
    <source>
        <dbReference type="ARBA" id="ARBA00022723"/>
    </source>
</evidence>
<dbReference type="PROSITE" id="PS51030">
    <property type="entry name" value="NUCLEAR_REC_DBD_2"/>
    <property type="match status" value="1"/>
</dbReference>
<evidence type="ECO:0000256" key="4">
    <source>
        <dbReference type="ARBA" id="ARBA00022833"/>
    </source>
</evidence>
<comment type="similarity">
    <text evidence="1">Belongs to the CFAP97 family.</text>
</comment>
<keyword evidence="5" id="KW-0805">Transcription regulation</keyword>
<feature type="region of interest" description="Disordered" evidence="10">
    <location>
        <begin position="471"/>
        <end position="503"/>
    </location>
</feature>
<dbReference type="InterPro" id="IPR013088">
    <property type="entry name" value="Znf_NHR/GATA"/>
</dbReference>
<evidence type="ECO:0000256" key="5">
    <source>
        <dbReference type="ARBA" id="ARBA00023015"/>
    </source>
</evidence>
<dbReference type="InterPro" id="IPR029488">
    <property type="entry name" value="Hmw/CFAP97"/>
</dbReference>
<proteinExistence type="inferred from homology"/>
<reference evidence="12" key="1">
    <citation type="submission" date="2022-11" db="EMBL/GenBank/DDBJ databases">
        <title>Centuries of genome instability and evolution in soft-shell clam transmissible cancer (bioRxiv).</title>
        <authorList>
            <person name="Hart S.F.M."/>
            <person name="Yonemitsu M.A."/>
            <person name="Giersch R.M."/>
            <person name="Beal B.F."/>
            <person name="Arriagada G."/>
            <person name="Davis B.W."/>
            <person name="Ostrander E.A."/>
            <person name="Goff S.P."/>
            <person name="Metzger M.J."/>
        </authorList>
    </citation>
    <scope>NUCLEOTIDE SEQUENCE</scope>
    <source>
        <strain evidence="12">MELC-2E11</strain>
        <tissue evidence="12">Siphon/mantle</tissue>
    </source>
</reference>
<accession>A0ABY7DWP6</accession>
<evidence type="ECO:0000313" key="12">
    <source>
        <dbReference type="EMBL" id="WAR02150.1"/>
    </source>
</evidence>
<dbReference type="Gene3D" id="3.30.50.10">
    <property type="entry name" value="Erythroid Transcription Factor GATA-1, subunit A"/>
    <property type="match status" value="1"/>
</dbReference>
<evidence type="ECO:0000256" key="1">
    <source>
        <dbReference type="ARBA" id="ARBA00008315"/>
    </source>
</evidence>
<dbReference type="PANTHER" id="PTHR24082">
    <property type="entry name" value="NUCLEAR HORMONE RECEPTOR"/>
    <property type="match status" value="1"/>
</dbReference>
<dbReference type="SMART" id="SM00399">
    <property type="entry name" value="ZnF_C4"/>
    <property type="match status" value="1"/>
</dbReference>
<evidence type="ECO:0000313" key="13">
    <source>
        <dbReference type="Proteomes" id="UP001164746"/>
    </source>
</evidence>
<keyword evidence="2" id="KW-0479">Metal-binding</keyword>
<keyword evidence="9" id="KW-0539">Nucleus</keyword>
<dbReference type="Pfam" id="PF13879">
    <property type="entry name" value="Hmw_CFAP97"/>
    <property type="match status" value="1"/>
</dbReference>
<dbReference type="EMBL" id="CP111015">
    <property type="protein sequence ID" value="WAR02150.1"/>
    <property type="molecule type" value="Genomic_DNA"/>
</dbReference>
<dbReference type="InterPro" id="IPR050234">
    <property type="entry name" value="Nuclear_hormone_rcpt_NR1"/>
</dbReference>
<dbReference type="Pfam" id="PF00105">
    <property type="entry name" value="zf-C4"/>
    <property type="match status" value="1"/>
</dbReference>
<keyword evidence="7" id="KW-0804">Transcription</keyword>
<keyword evidence="13" id="KW-1185">Reference proteome</keyword>
<keyword evidence="3" id="KW-0863">Zinc-finger</keyword>
<dbReference type="InterPro" id="IPR035500">
    <property type="entry name" value="NHR-like_dom_sf"/>
</dbReference>
<dbReference type="InterPro" id="IPR001628">
    <property type="entry name" value="Znf_hrmn_rcpt"/>
</dbReference>
<dbReference type="Gene3D" id="1.10.565.10">
    <property type="entry name" value="Retinoid X Receptor"/>
    <property type="match status" value="1"/>
</dbReference>
<evidence type="ECO:0000256" key="7">
    <source>
        <dbReference type="ARBA" id="ARBA00023163"/>
    </source>
</evidence>
<organism evidence="12 13">
    <name type="scientific">Mya arenaria</name>
    <name type="common">Soft-shell clam</name>
    <dbReference type="NCBI Taxonomy" id="6604"/>
    <lineage>
        <taxon>Eukaryota</taxon>
        <taxon>Metazoa</taxon>
        <taxon>Spiralia</taxon>
        <taxon>Lophotrochozoa</taxon>
        <taxon>Mollusca</taxon>
        <taxon>Bivalvia</taxon>
        <taxon>Autobranchia</taxon>
        <taxon>Heteroconchia</taxon>
        <taxon>Euheterodonta</taxon>
        <taxon>Imparidentia</taxon>
        <taxon>Neoheterodontei</taxon>
        <taxon>Myida</taxon>
        <taxon>Myoidea</taxon>
        <taxon>Myidae</taxon>
        <taxon>Mya</taxon>
    </lineage>
</organism>
<evidence type="ECO:0000259" key="11">
    <source>
        <dbReference type="PROSITE" id="PS51030"/>
    </source>
</evidence>
<keyword evidence="6" id="KW-0238">DNA-binding</keyword>
<feature type="domain" description="Nuclear receptor" evidence="11">
    <location>
        <begin position="216"/>
        <end position="267"/>
    </location>
</feature>
<evidence type="ECO:0000256" key="8">
    <source>
        <dbReference type="ARBA" id="ARBA00023170"/>
    </source>
</evidence>